<accession>A0ABR3AY82</accession>
<feature type="signal peptide" evidence="1">
    <location>
        <begin position="1"/>
        <end position="19"/>
    </location>
</feature>
<comment type="caution">
    <text evidence="2">The sequence shown here is derived from an EMBL/GenBank/DDBJ whole genome shotgun (WGS) entry which is preliminary data.</text>
</comment>
<dbReference type="EMBL" id="JBCLYO010000010">
    <property type="protein sequence ID" value="KAL0085374.1"/>
    <property type="molecule type" value="Genomic_DNA"/>
</dbReference>
<reference evidence="2 3" key="1">
    <citation type="submission" date="2024-04" db="EMBL/GenBank/DDBJ databases">
        <title>Symmetric and asymmetric DNA N6-adenine methylation regulates different biological responses in Mucorales.</title>
        <authorList>
            <consortium name="Lawrence Berkeley National Laboratory"/>
            <person name="Lax C."/>
            <person name="Mondo S.J."/>
            <person name="Osorio-Concepcion M."/>
            <person name="Muszewska A."/>
            <person name="Corrochano-Luque M."/>
            <person name="Gutierrez G."/>
            <person name="Riley R."/>
            <person name="Lipzen A."/>
            <person name="Guo J."/>
            <person name="Hundley H."/>
            <person name="Amirebrahimi M."/>
            <person name="Ng V."/>
            <person name="Lorenzo-Gutierrez D."/>
            <person name="Binder U."/>
            <person name="Yang J."/>
            <person name="Song Y."/>
            <person name="Canovas D."/>
            <person name="Navarro E."/>
            <person name="Freitag M."/>
            <person name="Gabaldon T."/>
            <person name="Grigoriev I.V."/>
            <person name="Corrochano L.M."/>
            <person name="Nicolas F.E."/>
            <person name="Garre V."/>
        </authorList>
    </citation>
    <scope>NUCLEOTIDE SEQUENCE [LARGE SCALE GENOMIC DNA]</scope>
    <source>
        <strain evidence="2 3">L51</strain>
    </source>
</reference>
<dbReference type="Proteomes" id="UP001448207">
    <property type="component" value="Unassembled WGS sequence"/>
</dbReference>
<organism evidence="2 3">
    <name type="scientific">Phycomyces blakesleeanus</name>
    <dbReference type="NCBI Taxonomy" id="4837"/>
    <lineage>
        <taxon>Eukaryota</taxon>
        <taxon>Fungi</taxon>
        <taxon>Fungi incertae sedis</taxon>
        <taxon>Mucoromycota</taxon>
        <taxon>Mucoromycotina</taxon>
        <taxon>Mucoromycetes</taxon>
        <taxon>Mucorales</taxon>
        <taxon>Phycomycetaceae</taxon>
        <taxon>Phycomyces</taxon>
    </lineage>
</organism>
<protein>
    <submittedName>
        <fullName evidence="2">Uncharacterized protein</fullName>
    </submittedName>
</protein>
<feature type="chain" id="PRO_5046302558" evidence="1">
    <location>
        <begin position="20"/>
        <end position="90"/>
    </location>
</feature>
<proteinExistence type="predicted"/>
<keyword evidence="1" id="KW-0732">Signal</keyword>
<sequence>MTNQTYLLLFLLYRFLTQNHLNHLHLSSCQTLSTNDPFDTKSLVQIVEIPSPVNPPLANQDSCDNTSKKSEIVILEYEKPTDNENSIRAS</sequence>
<keyword evidence="3" id="KW-1185">Reference proteome</keyword>
<name>A0ABR3AY82_PHYBL</name>
<evidence type="ECO:0000256" key="1">
    <source>
        <dbReference type="SAM" id="SignalP"/>
    </source>
</evidence>
<gene>
    <name evidence="2" type="ORF">J3Q64DRAFT_1835010</name>
</gene>
<evidence type="ECO:0000313" key="3">
    <source>
        <dbReference type="Proteomes" id="UP001448207"/>
    </source>
</evidence>
<evidence type="ECO:0000313" key="2">
    <source>
        <dbReference type="EMBL" id="KAL0085374.1"/>
    </source>
</evidence>